<keyword evidence="3" id="KW-0378">Hydrolase</keyword>
<dbReference type="RefSeq" id="WP_117545136.1">
    <property type="nucleotide sequence ID" value="NZ_QVLV01000014.1"/>
</dbReference>
<evidence type="ECO:0000256" key="4">
    <source>
        <dbReference type="ARBA" id="ARBA00022912"/>
    </source>
</evidence>
<comment type="similarity">
    <text evidence="1">Belongs to the metallo-dependent hydrolases superfamily. CpsB/CapC family.</text>
</comment>
<accession>A0A3E3I0D9</accession>
<dbReference type="Gene3D" id="3.20.20.140">
    <property type="entry name" value="Metal-dependent hydrolases"/>
    <property type="match status" value="1"/>
</dbReference>
<gene>
    <name evidence="6" type="ORF">DXC51_18425</name>
</gene>
<sequence length="242" mass="26894">MDGFIDIHSHVIPCVDDGSQSIEQSVKMLEIAASEGISTIIATPHQKADRRCVTPEGIVKRIEILQKKADELKIPVKLFPGNEIFYRHGLAELLEQGKIRTLADSHYVLIEFLPGEDYAYIRDAIGRVASFGYWPVVAHVERYVNVIKDMEKAERLKEDAGCYFQVNASSVVGDQGFAAKTVVKKLLKAGLVDFVGTDAHSDGSRAPRLRKCAGYLEKKYGETMAGKLMRENAEAVLEDRVL</sequence>
<evidence type="ECO:0000256" key="1">
    <source>
        <dbReference type="ARBA" id="ARBA00005750"/>
    </source>
</evidence>
<dbReference type="GeneID" id="97988791"/>
<protein>
    <recommendedName>
        <fullName evidence="2">protein-tyrosine-phosphatase</fullName>
        <ecNumber evidence="2">3.1.3.48</ecNumber>
    </recommendedName>
</protein>
<keyword evidence="4" id="KW-0904">Protein phosphatase</keyword>
<dbReference type="AlphaFoldDB" id="A0A3E3I0D9"/>
<proteinExistence type="inferred from homology"/>
<dbReference type="GO" id="GO:0004725">
    <property type="term" value="F:protein tyrosine phosphatase activity"/>
    <property type="evidence" value="ECO:0007669"/>
    <property type="project" value="UniProtKB-EC"/>
</dbReference>
<dbReference type="PANTHER" id="PTHR39181:SF1">
    <property type="entry name" value="TYROSINE-PROTEIN PHOSPHATASE YWQE"/>
    <property type="match status" value="1"/>
</dbReference>
<keyword evidence="7" id="KW-1185">Reference proteome</keyword>
<name>A0A3E3I0D9_9FIRM</name>
<organism evidence="6 7">
    <name type="scientific">Eisenbergiella massiliensis</name>
    <dbReference type="NCBI Taxonomy" id="1720294"/>
    <lineage>
        <taxon>Bacteria</taxon>
        <taxon>Bacillati</taxon>
        <taxon>Bacillota</taxon>
        <taxon>Clostridia</taxon>
        <taxon>Lachnospirales</taxon>
        <taxon>Lachnospiraceae</taxon>
        <taxon>Eisenbergiella</taxon>
    </lineage>
</organism>
<dbReference type="InterPro" id="IPR016667">
    <property type="entry name" value="Caps_polysacc_synth_CpsB/CapC"/>
</dbReference>
<evidence type="ECO:0000256" key="3">
    <source>
        <dbReference type="ARBA" id="ARBA00022801"/>
    </source>
</evidence>
<reference evidence="6" key="1">
    <citation type="submission" date="2018-08" db="EMBL/GenBank/DDBJ databases">
        <title>A genome reference for cultivated species of the human gut microbiota.</title>
        <authorList>
            <person name="Zou Y."/>
            <person name="Xue W."/>
            <person name="Luo G."/>
        </authorList>
    </citation>
    <scope>NUCLEOTIDE SEQUENCE [LARGE SCALE GENOMIC DNA]</scope>
    <source>
        <strain evidence="6">TF05-5AC</strain>
    </source>
</reference>
<dbReference type="SUPFAM" id="SSF89550">
    <property type="entry name" value="PHP domain-like"/>
    <property type="match status" value="1"/>
</dbReference>
<dbReference type="PIRSF" id="PIRSF016557">
    <property type="entry name" value="Caps_synth_CpsB"/>
    <property type="match status" value="1"/>
</dbReference>
<dbReference type="Proteomes" id="UP000260812">
    <property type="component" value="Unassembled WGS sequence"/>
</dbReference>
<evidence type="ECO:0000313" key="7">
    <source>
        <dbReference type="Proteomes" id="UP000260812"/>
    </source>
</evidence>
<comment type="catalytic activity">
    <reaction evidence="5">
        <text>O-phospho-L-tyrosyl-[protein] + H2O = L-tyrosyl-[protein] + phosphate</text>
        <dbReference type="Rhea" id="RHEA:10684"/>
        <dbReference type="Rhea" id="RHEA-COMP:10136"/>
        <dbReference type="Rhea" id="RHEA-COMP:20101"/>
        <dbReference type="ChEBI" id="CHEBI:15377"/>
        <dbReference type="ChEBI" id="CHEBI:43474"/>
        <dbReference type="ChEBI" id="CHEBI:46858"/>
        <dbReference type="ChEBI" id="CHEBI:61978"/>
        <dbReference type="EC" id="3.1.3.48"/>
    </reaction>
</comment>
<dbReference type="GO" id="GO:0030145">
    <property type="term" value="F:manganese ion binding"/>
    <property type="evidence" value="ECO:0007669"/>
    <property type="project" value="InterPro"/>
</dbReference>
<evidence type="ECO:0000256" key="5">
    <source>
        <dbReference type="ARBA" id="ARBA00051722"/>
    </source>
</evidence>
<dbReference type="PANTHER" id="PTHR39181">
    <property type="entry name" value="TYROSINE-PROTEIN PHOSPHATASE YWQE"/>
    <property type="match status" value="1"/>
</dbReference>
<dbReference type="EC" id="3.1.3.48" evidence="2"/>
<dbReference type="EMBL" id="QVLV01000014">
    <property type="protein sequence ID" value="RGE57677.1"/>
    <property type="molecule type" value="Genomic_DNA"/>
</dbReference>
<evidence type="ECO:0000313" key="6">
    <source>
        <dbReference type="EMBL" id="RGE57677.1"/>
    </source>
</evidence>
<evidence type="ECO:0000256" key="2">
    <source>
        <dbReference type="ARBA" id="ARBA00013064"/>
    </source>
</evidence>
<dbReference type="Pfam" id="PF19567">
    <property type="entry name" value="CpsB_CapC"/>
    <property type="match status" value="1"/>
</dbReference>
<dbReference type="InterPro" id="IPR016195">
    <property type="entry name" value="Pol/histidinol_Pase-like"/>
</dbReference>
<comment type="caution">
    <text evidence="6">The sequence shown here is derived from an EMBL/GenBank/DDBJ whole genome shotgun (WGS) entry which is preliminary data.</text>
</comment>